<sequence>MSRQKRSIKENNDKLKVQLELLRSCTEHFDSCMIHMALPMATQFRVLIHQTDKSNSLLHQLYLDNKLKLWHSPNSSFSPHNLLTTWDLLIMSIGSEGPLIFR</sequence>
<organism evidence="1 2">
    <name type="scientific">Lactobacillus helveticus</name>
    <name type="common">Lactobacillus suntoryeus</name>
    <dbReference type="NCBI Taxonomy" id="1587"/>
    <lineage>
        <taxon>Bacteria</taxon>
        <taxon>Bacillati</taxon>
        <taxon>Bacillota</taxon>
        <taxon>Bacilli</taxon>
        <taxon>Lactobacillales</taxon>
        <taxon>Lactobacillaceae</taxon>
        <taxon>Lactobacillus</taxon>
    </lineage>
</organism>
<gene>
    <name evidence="1" type="ORF">IMAU30003_01511</name>
</gene>
<accession>A0A9Q5C856</accession>
<dbReference type="AlphaFoldDB" id="A0A9Q5C856"/>
<dbReference type="EMBL" id="WCHB01000051">
    <property type="protein sequence ID" value="NRO35261.1"/>
    <property type="molecule type" value="Genomic_DNA"/>
</dbReference>
<name>A0A9Q5C856_LACHE</name>
<reference evidence="1" key="1">
    <citation type="submission" date="2019-09" db="EMBL/GenBank/DDBJ databases">
        <title>Comparative genomic analysis of Lactobacillus helveticus.</title>
        <authorList>
            <person name="Zhang H."/>
            <person name="Chen Y."/>
            <person name="Zhong Z."/>
        </authorList>
    </citation>
    <scope>NUCLEOTIDE SEQUENCE</scope>
    <source>
        <strain evidence="1">IMAU30003</strain>
    </source>
</reference>
<evidence type="ECO:0000313" key="2">
    <source>
        <dbReference type="Proteomes" id="UP000651333"/>
    </source>
</evidence>
<dbReference type="Proteomes" id="UP000651333">
    <property type="component" value="Unassembled WGS sequence"/>
</dbReference>
<evidence type="ECO:0000313" key="1">
    <source>
        <dbReference type="EMBL" id="NRO35261.1"/>
    </source>
</evidence>
<protein>
    <submittedName>
        <fullName evidence="1">Uncharacterized protein</fullName>
    </submittedName>
</protein>
<comment type="caution">
    <text evidence="1">The sequence shown here is derived from an EMBL/GenBank/DDBJ whole genome shotgun (WGS) entry which is preliminary data.</text>
</comment>
<proteinExistence type="predicted"/>